<name>A0A9D1RZF0_9CORY</name>
<dbReference type="AlphaFoldDB" id="A0A9D1RZF0"/>
<comment type="caution">
    <text evidence="2">The sequence shown here is derived from an EMBL/GenBank/DDBJ whole genome shotgun (WGS) entry which is preliminary data.</text>
</comment>
<reference evidence="2" key="2">
    <citation type="submission" date="2021-04" db="EMBL/GenBank/DDBJ databases">
        <authorList>
            <person name="Gilroy R."/>
        </authorList>
    </citation>
    <scope>NUCLEOTIDE SEQUENCE</scope>
    <source>
        <strain evidence="2">4376</strain>
    </source>
</reference>
<keyword evidence="1" id="KW-0812">Transmembrane</keyword>
<organism evidence="2 3">
    <name type="scientific">Candidatus Corynebacterium gallistercoris</name>
    <dbReference type="NCBI Taxonomy" id="2838530"/>
    <lineage>
        <taxon>Bacteria</taxon>
        <taxon>Bacillati</taxon>
        <taxon>Actinomycetota</taxon>
        <taxon>Actinomycetes</taxon>
        <taxon>Mycobacteriales</taxon>
        <taxon>Corynebacteriaceae</taxon>
        <taxon>Corynebacterium</taxon>
    </lineage>
</organism>
<evidence type="ECO:0000256" key="1">
    <source>
        <dbReference type="SAM" id="Phobius"/>
    </source>
</evidence>
<gene>
    <name evidence="2" type="ORF">H9867_03395</name>
</gene>
<evidence type="ECO:0000313" key="2">
    <source>
        <dbReference type="EMBL" id="HIW95516.1"/>
    </source>
</evidence>
<reference evidence="2" key="1">
    <citation type="journal article" date="2021" name="PeerJ">
        <title>Extensive microbial diversity within the chicken gut microbiome revealed by metagenomics and culture.</title>
        <authorList>
            <person name="Gilroy R."/>
            <person name="Ravi A."/>
            <person name="Getino M."/>
            <person name="Pursley I."/>
            <person name="Horton D.L."/>
            <person name="Alikhan N.F."/>
            <person name="Baker D."/>
            <person name="Gharbi K."/>
            <person name="Hall N."/>
            <person name="Watson M."/>
            <person name="Adriaenssens E.M."/>
            <person name="Foster-Nyarko E."/>
            <person name="Jarju S."/>
            <person name="Secka A."/>
            <person name="Antonio M."/>
            <person name="Oren A."/>
            <person name="Chaudhuri R.R."/>
            <person name="La Ragione R."/>
            <person name="Hildebrand F."/>
            <person name="Pallen M.J."/>
        </authorList>
    </citation>
    <scope>NUCLEOTIDE SEQUENCE</scope>
    <source>
        <strain evidence="2">4376</strain>
    </source>
</reference>
<dbReference type="EMBL" id="DXFZ01000042">
    <property type="protein sequence ID" value="HIW95516.1"/>
    <property type="molecule type" value="Genomic_DNA"/>
</dbReference>
<feature type="transmembrane region" description="Helical" evidence="1">
    <location>
        <begin position="136"/>
        <end position="154"/>
    </location>
</feature>
<dbReference type="Proteomes" id="UP000824189">
    <property type="component" value="Unassembled WGS sequence"/>
</dbReference>
<accession>A0A9D1RZF0</accession>
<proteinExistence type="predicted"/>
<keyword evidence="1" id="KW-1133">Transmembrane helix</keyword>
<evidence type="ECO:0008006" key="4">
    <source>
        <dbReference type="Google" id="ProtNLM"/>
    </source>
</evidence>
<protein>
    <recommendedName>
        <fullName evidence="4">DUF2567 domain-containing protein</fullName>
    </recommendedName>
</protein>
<keyword evidence="1" id="KW-0472">Membrane</keyword>
<feature type="transmembrane region" description="Helical" evidence="1">
    <location>
        <begin position="56"/>
        <end position="77"/>
    </location>
</feature>
<sequence>MARIPTRIGDGAGVLAVSLTLMSLGAALWVLGYPTIEVTVTATKTLKADPGSADQGFRAFAYFCGYTTVIGVIIGAWTARTRPLGPLMLAWVVLCSAAGAAWSLWLGQVLVGRFFGFDATSISPGDTISVAPSVDPSVALLCAPAAAATIYWAASAMASASSVR</sequence>
<feature type="transmembrane region" description="Helical" evidence="1">
    <location>
        <begin position="89"/>
        <end position="116"/>
    </location>
</feature>
<evidence type="ECO:0000313" key="3">
    <source>
        <dbReference type="Proteomes" id="UP000824189"/>
    </source>
</evidence>
<feature type="transmembrane region" description="Helical" evidence="1">
    <location>
        <begin position="12"/>
        <end position="36"/>
    </location>
</feature>